<evidence type="ECO:0000313" key="3">
    <source>
        <dbReference type="EMBL" id="KAF9789230.1"/>
    </source>
</evidence>
<organism evidence="3 4">
    <name type="scientific">Thelephora terrestris</name>
    <dbReference type="NCBI Taxonomy" id="56493"/>
    <lineage>
        <taxon>Eukaryota</taxon>
        <taxon>Fungi</taxon>
        <taxon>Dikarya</taxon>
        <taxon>Basidiomycota</taxon>
        <taxon>Agaricomycotina</taxon>
        <taxon>Agaricomycetes</taxon>
        <taxon>Thelephorales</taxon>
        <taxon>Thelephoraceae</taxon>
        <taxon>Thelephora</taxon>
    </lineage>
</organism>
<evidence type="ECO:0000313" key="4">
    <source>
        <dbReference type="Proteomes" id="UP000736335"/>
    </source>
</evidence>
<reference evidence="3" key="2">
    <citation type="submission" date="2020-11" db="EMBL/GenBank/DDBJ databases">
        <authorList>
            <consortium name="DOE Joint Genome Institute"/>
            <person name="Kuo A."/>
            <person name="Miyauchi S."/>
            <person name="Kiss E."/>
            <person name="Drula E."/>
            <person name="Kohler A."/>
            <person name="Sanchez-Garcia M."/>
            <person name="Andreopoulos B."/>
            <person name="Barry K.W."/>
            <person name="Bonito G."/>
            <person name="Buee M."/>
            <person name="Carver A."/>
            <person name="Chen C."/>
            <person name="Cichocki N."/>
            <person name="Clum A."/>
            <person name="Culley D."/>
            <person name="Crous P.W."/>
            <person name="Fauchery L."/>
            <person name="Girlanda M."/>
            <person name="Hayes R."/>
            <person name="Keri Z."/>
            <person name="Labutti K."/>
            <person name="Lipzen A."/>
            <person name="Lombard V."/>
            <person name="Magnuson J."/>
            <person name="Maillard F."/>
            <person name="Morin E."/>
            <person name="Murat C."/>
            <person name="Nolan M."/>
            <person name="Ohm R."/>
            <person name="Pangilinan J."/>
            <person name="Pereira M."/>
            <person name="Perotto S."/>
            <person name="Peter M."/>
            <person name="Riley R."/>
            <person name="Sitrit Y."/>
            <person name="Stielow B."/>
            <person name="Szollosi G."/>
            <person name="Zifcakova L."/>
            <person name="Stursova M."/>
            <person name="Spatafora J.W."/>
            <person name="Tedersoo L."/>
            <person name="Vaario L.-M."/>
            <person name="Yamada A."/>
            <person name="Yan M."/>
            <person name="Wang P."/>
            <person name="Xu J."/>
            <person name="Bruns T."/>
            <person name="Baldrian P."/>
            <person name="Vilgalys R."/>
            <person name="Henrissat B."/>
            <person name="Grigoriev I.V."/>
            <person name="Hibbett D."/>
            <person name="Nagy L.G."/>
            <person name="Martin F.M."/>
        </authorList>
    </citation>
    <scope>NUCLEOTIDE SEQUENCE</scope>
    <source>
        <strain evidence="3">UH-Tt-Lm1</strain>
    </source>
</reference>
<protein>
    <submittedName>
        <fullName evidence="3">Uncharacterized protein</fullName>
    </submittedName>
</protein>
<comment type="caution">
    <text evidence="3">The sequence shown here is derived from an EMBL/GenBank/DDBJ whole genome shotgun (WGS) entry which is preliminary data.</text>
</comment>
<reference evidence="3" key="1">
    <citation type="journal article" date="2020" name="Nat. Commun.">
        <title>Large-scale genome sequencing of mycorrhizal fungi provides insights into the early evolution of symbiotic traits.</title>
        <authorList>
            <person name="Miyauchi S."/>
            <person name="Kiss E."/>
            <person name="Kuo A."/>
            <person name="Drula E."/>
            <person name="Kohler A."/>
            <person name="Sanchez-Garcia M."/>
            <person name="Morin E."/>
            <person name="Andreopoulos B."/>
            <person name="Barry K.W."/>
            <person name="Bonito G."/>
            <person name="Buee M."/>
            <person name="Carver A."/>
            <person name="Chen C."/>
            <person name="Cichocki N."/>
            <person name="Clum A."/>
            <person name="Culley D."/>
            <person name="Crous P.W."/>
            <person name="Fauchery L."/>
            <person name="Girlanda M."/>
            <person name="Hayes R.D."/>
            <person name="Keri Z."/>
            <person name="LaButti K."/>
            <person name="Lipzen A."/>
            <person name="Lombard V."/>
            <person name="Magnuson J."/>
            <person name="Maillard F."/>
            <person name="Murat C."/>
            <person name="Nolan M."/>
            <person name="Ohm R.A."/>
            <person name="Pangilinan J."/>
            <person name="Pereira M.F."/>
            <person name="Perotto S."/>
            <person name="Peter M."/>
            <person name="Pfister S."/>
            <person name="Riley R."/>
            <person name="Sitrit Y."/>
            <person name="Stielow J.B."/>
            <person name="Szollosi G."/>
            <person name="Zifcakova L."/>
            <person name="Stursova M."/>
            <person name="Spatafora J.W."/>
            <person name="Tedersoo L."/>
            <person name="Vaario L.M."/>
            <person name="Yamada A."/>
            <person name="Yan M."/>
            <person name="Wang P."/>
            <person name="Xu J."/>
            <person name="Bruns T."/>
            <person name="Baldrian P."/>
            <person name="Vilgalys R."/>
            <person name="Dunand C."/>
            <person name="Henrissat B."/>
            <person name="Grigoriev I.V."/>
            <person name="Hibbett D."/>
            <person name="Nagy L.G."/>
            <person name="Martin F.M."/>
        </authorList>
    </citation>
    <scope>NUCLEOTIDE SEQUENCE</scope>
    <source>
        <strain evidence="3">UH-Tt-Lm1</strain>
    </source>
</reference>
<evidence type="ECO:0000256" key="2">
    <source>
        <dbReference type="SAM" id="MobiDB-lite"/>
    </source>
</evidence>
<feature type="region of interest" description="Disordered" evidence="2">
    <location>
        <begin position="316"/>
        <end position="344"/>
    </location>
</feature>
<keyword evidence="4" id="KW-1185">Reference proteome</keyword>
<keyword evidence="1" id="KW-0175">Coiled coil</keyword>
<evidence type="ECO:0000256" key="1">
    <source>
        <dbReference type="SAM" id="Coils"/>
    </source>
</evidence>
<dbReference type="AlphaFoldDB" id="A0A9P6HLW6"/>
<feature type="compositionally biased region" description="Basic and acidic residues" evidence="2">
    <location>
        <begin position="334"/>
        <end position="344"/>
    </location>
</feature>
<dbReference type="OrthoDB" id="10625607at2759"/>
<accession>A0A9P6HLW6</accession>
<feature type="compositionally biased region" description="Polar residues" evidence="2">
    <location>
        <begin position="321"/>
        <end position="331"/>
    </location>
</feature>
<gene>
    <name evidence="3" type="ORF">BJ322DRAFT_527513</name>
</gene>
<dbReference type="EMBL" id="WIUZ02000003">
    <property type="protein sequence ID" value="KAF9789230.1"/>
    <property type="molecule type" value="Genomic_DNA"/>
</dbReference>
<feature type="coiled-coil region" evidence="1">
    <location>
        <begin position="94"/>
        <end position="128"/>
    </location>
</feature>
<name>A0A9P6HLW6_9AGAM</name>
<dbReference type="Proteomes" id="UP000736335">
    <property type="component" value="Unassembled WGS sequence"/>
</dbReference>
<sequence length="450" mass="49244">MTCAPDNKEQSLRGLYVRVYREPVLDGPSAIYHDSCFSPHLSIYPGNPTHRPRRFEAACLVGEPFEYVYATRPCGTVGLYNLSASTQVSMSVTSVDLQNTLSNILRRLDELDRKIDIMNRNFDLLLIQSNADNGMGGQNPFDASNVGWNDPSFGEMCGRPAGGTLHPMGTPPHTPGIVPGHMDTLWRGDPSYFEESNSLGITGGTHQLQSDLVPLPGMSNDISTLPHMMAPASTVDVPYNWIDQVLPQTFSAPIPLPPVTPGDDIADYGAHVDGGFDGYHSNYTGYDHADDQFIQPAAVNPAREPESSVGLAVAVPDSEQGDTQESCSPVTLNPKHDNGKRAEREDQKARCVKKICDLKKIECTGDRLTDLQNIIEGLGWNIPQSGLSTRGRRWKENACKSCYEELRKHVGPWTERIIELSVLENVLAMVRRGGAEPPEGSGSGRIVFSL</sequence>
<proteinExistence type="predicted"/>